<dbReference type="PANTHER" id="PTHR10204:SF34">
    <property type="entry name" value="NAD(P)H DEHYDROGENASE [QUINONE] 1 ISOFORM 1"/>
    <property type="match status" value="1"/>
</dbReference>
<reference evidence="5 6" key="1">
    <citation type="submission" date="2018-01" db="EMBL/GenBank/DDBJ databases">
        <title>Draft genome Sequence of streptomyces globosus LZH-48.</title>
        <authorList>
            <person name="Ran K."/>
            <person name="Li Z."/>
            <person name="Wei S."/>
            <person name="Dong R."/>
        </authorList>
    </citation>
    <scope>NUCLEOTIDE SEQUENCE [LARGE SCALE GENOMIC DNA]</scope>
    <source>
        <strain evidence="5 6">LZH-48</strain>
    </source>
</reference>
<keyword evidence="6" id="KW-1185">Reference proteome</keyword>
<dbReference type="KEGG" id="sgz:C0216_28415"/>
<evidence type="ECO:0000256" key="2">
    <source>
        <dbReference type="ARBA" id="ARBA00023002"/>
    </source>
</evidence>
<dbReference type="InterPro" id="IPR029039">
    <property type="entry name" value="Flavoprotein-like_sf"/>
</dbReference>
<comment type="similarity">
    <text evidence="1">Belongs to the NAD(P)H dehydrogenase (quinone) family.</text>
</comment>
<accession>A0A344U7G0</accession>
<evidence type="ECO:0000256" key="1">
    <source>
        <dbReference type="ARBA" id="ARBA00006252"/>
    </source>
</evidence>
<feature type="region of interest" description="Disordered" evidence="3">
    <location>
        <begin position="1"/>
        <end position="114"/>
    </location>
</feature>
<keyword evidence="2" id="KW-0560">Oxidoreductase</keyword>
<name>A0A344U7G0_9ACTN</name>
<dbReference type="OrthoDB" id="9798454at2"/>
<feature type="compositionally biased region" description="Polar residues" evidence="3">
    <location>
        <begin position="1"/>
        <end position="12"/>
    </location>
</feature>
<dbReference type="InterPro" id="IPR003680">
    <property type="entry name" value="Flavodoxin_fold"/>
</dbReference>
<dbReference type="GO" id="GO:0005829">
    <property type="term" value="C:cytosol"/>
    <property type="evidence" value="ECO:0007669"/>
    <property type="project" value="TreeGrafter"/>
</dbReference>
<dbReference type="Proteomes" id="UP000252004">
    <property type="component" value="Chromosome"/>
</dbReference>
<evidence type="ECO:0000313" key="5">
    <source>
        <dbReference type="EMBL" id="AXE26831.1"/>
    </source>
</evidence>
<evidence type="ECO:0000259" key="4">
    <source>
        <dbReference type="Pfam" id="PF02525"/>
    </source>
</evidence>
<dbReference type="AlphaFoldDB" id="A0A344U7G0"/>
<proteinExistence type="inferred from homology"/>
<evidence type="ECO:0000256" key="3">
    <source>
        <dbReference type="SAM" id="MobiDB-lite"/>
    </source>
</evidence>
<organism evidence="5 6">
    <name type="scientific">Streptomyces globosus</name>
    <dbReference type="NCBI Taxonomy" id="68209"/>
    <lineage>
        <taxon>Bacteria</taxon>
        <taxon>Bacillati</taxon>
        <taxon>Actinomycetota</taxon>
        <taxon>Actinomycetes</taxon>
        <taxon>Kitasatosporales</taxon>
        <taxon>Streptomycetaceae</taxon>
        <taxon>Streptomyces</taxon>
    </lineage>
</organism>
<sequence length="327" mass="36431">MRPGSTTPTGTNWPRSPAPPWSSAPSTANWAARKPRRWSASCRRATTRKSRTPATTSTTPTRNPAAQPWSPSCNACNPSAADRTIGRGARHPVRRTRSTAAGAPHGRLRAARAKRRARGVVGLLPGRPATTAGARVRRILVIDGHPDAGSYCAALASAYAEGAGAGGHEVRLMRLRDMSFDPILHGGFTHPQPLEPDLVEARDAVRWCEHFVIVTPCWWWHVPALLKGFIDRVFLPGVGVEYLRRPPYIRKLLKGRSARVIYTQNSPQVVAFLAREDLFWRNMRRAFLRHCGFRPVRRTLLAGMQSASRERRERRLREVRAMGRAGR</sequence>
<gene>
    <name evidence="5" type="ORF">C0216_28415</name>
</gene>
<feature type="compositionally biased region" description="Basic residues" evidence="3">
    <location>
        <begin position="88"/>
        <end position="97"/>
    </location>
</feature>
<protein>
    <recommendedName>
        <fullName evidence="4">Flavodoxin-like fold domain-containing protein</fullName>
    </recommendedName>
</protein>
<dbReference type="EMBL" id="CP030862">
    <property type="protein sequence ID" value="AXE26831.1"/>
    <property type="molecule type" value="Genomic_DNA"/>
</dbReference>
<feature type="domain" description="Flavodoxin-like fold" evidence="4">
    <location>
        <begin position="138"/>
        <end position="320"/>
    </location>
</feature>
<dbReference type="GO" id="GO:0003955">
    <property type="term" value="F:NAD(P)H dehydrogenase (quinone) activity"/>
    <property type="evidence" value="ECO:0007669"/>
    <property type="project" value="TreeGrafter"/>
</dbReference>
<evidence type="ECO:0000313" key="6">
    <source>
        <dbReference type="Proteomes" id="UP000252004"/>
    </source>
</evidence>
<dbReference type="InterPro" id="IPR051545">
    <property type="entry name" value="NAD(P)H_dehydrogenase_qn"/>
</dbReference>
<dbReference type="PANTHER" id="PTHR10204">
    <property type="entry name" value="NAD P H OXIDOREDUCTASE-RELATED"/>
    <property type="match status" value="1"/>
</dbReference>
<dbReference type="Gene3D" id="3.40.50.360">
    <property type="match status" value="1"/>
</dbReference>
<dbReference type="Pfam" id="PF02525">
    <property type="entry name" value="Flavodoxin_2"/>
    <property type="match status" value="1"/>
</dbReference>
<dbReference type="SUPFAM" id="SSF52218">
    <property type="entry name" value="Flavoproteins"/>
    <property type="match status" value="1"/>
</dbReference>
<feature type="compositionally biased region" description="Low complexity" evidence="3">
    <location>
        <begin position="23"/>
        <end position="32"/>
    </location>
</feature>
<feature type="compositionally biased region" description="Low complexity" evidence="3">
    <location>
        <begin position="52"/>
        <end position="62"/>
    </location>
</feature>